<protein>
    <submittedName>
        <fullName evidence="1">Uncharacterized protein</fullName>
    </submittedName>
</protein>
<sequence length="115" mass="13003">MGSTQAICKVSPLINSGSTGSQRDVYSTFHKTPNRKKFSKKEWEEFTEESTRQSVAELASSSEFTDWVIKNADRIKLLPEDCSEDIDANRSSDSIDECEQQSGTGQGLFNWQMRK</sequence>
<proteinExistence type="predicted"/>
<reference evidence="2" key="1">
    <citation type="journal article" date="2022" name="Mol. Ecol. Resour.">
        <title>The genomes of chicory, endive, great burdock and yacon provide insights into Asteraceae palaeo-polyploidization history and plant inulin production.</title>
        <authorList>
            <person name="Fan W."/>
            <person name="Wang S."/>
            <person name="Wang H."/>
            <person name="Wang A."/>
            <person name="Jiang F."/>
            <person name="Liu H."/>
            <person name="Zhao H."/>
            <person name="Xu D."/>
            <person name="Zhang Y."/>
        </authorList>
    </citation>
    <scope>NUCLEOTIDE SEQUENCE [LARGE SCALE GENOMIC DNA]</scope>
    <source>
        <strain evidence="2">cv. Niubang</strain>
    </source>
</reference>
<name>A0ACB9CKS5_ARCLA</name>
<comment type="caution">
    <text evidence="1">The sequence shown here is derived from an EMBL/GenBank/DDBJ whole genome shotgun (WGS) entry which is preliminary data.</text>
</comment>
<dbReference type="Proteomes" id="UP001055879">
    <property type="component" value="Linkage Group LG04"/>
</dbReference>
<gene>
    <name evidence="1" type="ORF">L6452_14400</name>
</gene>
<evidence type="ECO:0000313" key="2">
    <source>
        <dbReference type="Proteomes" id="UP001055879"/>
    </source>
</evidence>
<reference evidence="1 2" key="2">
    <citation type="journal article" date="2022" name="Mol. Ecol. Resour.">
        <title>The genomes of chicory, endive, great burdock and yacon provide insights into Asteraceae paleo-polyploidization history and plant inulin production.</title>
        <authorList>
            <person name="Fan W."/>
            <person name="Wang S."/>
            <person name="Wang H."/>
            <person name="Wang A."/>
            <person name="Jiang F."/>
            <person name="Liu H."/>
            <person name="Zhao H."/>
            <person name="Xu D."/>
            <person name="Zhang Y."/>
        </authorList>
    </citation>
    <scope>NUCLEOTIDE SEQUENCE [LARGE SCALE GENOMIC DNA]</scope>
    <source>
        <strain evidence="2">cv. Niubang</strain>
    </source>
</reference>
<organism evidence="1 2">
    <name type="scientific">Arctium lappa</name>
    <name type="common">Greater burdock</name>
    <name type="synonym">Lappa major</name>
    <dbReference type="NCBI Taxonomy" id="4217"/>
    <lineage>
        <taxon>Eukaryota</taxon>
        <taxon>Viridiplantae</taxon>
        <taxon>Streptophyta</taxon>
        <taxon>Embryophyta</taxon>
        <taxon>Tracheophyta</taxon>
        <taxon>Spermatophyta</taxon>
        <taxon>Magnoliopsida</taxon>
        <taxon>eudicotyledons</taxon>
        <taxon>Gunneridae</taxon>
        <taxon>Pentapetalae</taxon>
        <taxon>asterids</taxon>
        <taxon>campanulids</taxon>
        <taxon>Asterales</taxon>
        <taxon>Asteraceae</taxon>
        <taxon>Carduoideae</taxon>
        <taxon>Cardueae</taxon>
        <taxon>Arctiinae</taxon>
        <taxon>Arctium</taxon>
    </lineage>
</organism>
<accession>A0ACB9CKS5</accession>
<dbReference type="EMBL" id="CM042050">
    <property type="protein sequence ID" value="KAI3734918.1"/>
    <property type="molecule type" value="Genomic_DNA"/>
</dbReference>
<evidence type="ECO:0000313" key="1">
    <source>
        <dbReference type="EMBL" id="KAI3734918.1"/>
    </source>
</evidence>
<keyword evidence="2" id="KW-1185">Reference proteome</keyword>